<dbReference type="EMBL" id="AP013035">
    <property type="protein sequence ID" value="BAT70958.1"/>
    <property type="molecule type" value="Genomic_DNA"/>
</dbReference>
<evidence type="ECO:0000256" key="3">
    <source>
        <dbReference type="ARBA" id="ARBA00022801"/>
    </source>
</evidence>
<accession>A0A0S3QRJ0</accession>
<dbReference type="Pfam" id="PF01321">
    <property type="entry name" value="Creatinase_N"/>
    <property type="match status" value="1"/>
</dbReference>
<dbReference type="Pfam" id="PF00557">
    <property type="entry name" value="Peptidase_M24"/>
    <property type="match status" value="1"/>
</dbReference>
<dbReference type="GO" id="GO:0006508">
    <property type="term" value="P:proteolysis"/>
    <property type="evidence" value="ECO:0007669"/>
    <property type="project" value="UniProtKB-KW"/>
</dbReference>
<organism evidence="7 8">
    <name type="scientific">Thermosulfidibacter takaii (strain DSM 17441 / JCM 13301 / NBRC 103674 / ABI70S6)</name>
    <dbReference type="NCBI Taxonomy" id="1298851"/>
    <lineage>
        <taxon>Bacteria</taxon>
        <taxon>Pseudomonadati</taxon>
        <taxon>Thermosulfidibacterota</taxon>
        <taxon>Thermosulfidibacteria</taxon>
        <taxon>Thermosulfidibacterales</taxon>
        <taxon>Thermosulfidibacteraceae</taxon>
    </lineage>
</organism>
<dbReference type="InterPro" id="IPR050659">
    <property type="entry name" value="Peptidase_M24B"/>
</dbReference>
<dbReference type="InterPro" id="IPR001131">
    <property type="entry name" value="Peptidase_M24B_aminopep-P_CS"/>
</dbReference>
<feature type="domain" description="Peptidase M24" evidence="5">
    <location>
        <begin position="136"/>
        <end position="336"/>
    </location>
</feature>
<evidence type="ECO:0000259" key="5">
    <source>
        <dbReference type="Pfam" id="PF00557"/>
    </source>
</evidence>
<dbReference type="RefSeq" id="WP_068548739.1">
    <property type="nucleotide sequence ID" value="NZ_AP013035.1"/>
</dbReference>
<dbReference type="InterPro" id="IPR001714">
    <property type="entry name" value="Pept_M24_MAP"/>
</dbReference>
<gene>
    <name evidence="7" type="primary">pepP</name>
    <name evidence="7" type="ORF">TST_0148</name>
</gene>
<dbReference type="GO" id="GO:0046872">
    <property type="term" value="F:metal ion binding"/>
    <property type="evidence" value="ECO:0007669"/>
    <property type="project" value="UniProtKB-KW"/>
</dbReference>
<proteinExistence type="predicted"/>
<feature type="domain" description="Creatinase N-terminal" evidence="6">
    <location>
        <begin position="9"/>
        <end position="128"/>
    </location>
</feature>
<evidence type="ECO:0000259" key="6">
    <source>
        <dbReference type="Pfam" id="PF01321"/>
    </source>
</evidence>
<dbReference type="OrthoDB" id="9806388at2"/>
<evidence type="ECO:0000256" key="2">
    <source>
        <dbReference type="ARBA" id="ARBA00022723"/>
    </source>
</evidence>
<dbReference type="STRING" id="1298851.TST_0148"/>
<keyword evidence="2" id="KW-0479">Metal-binding</keyword>
<dbReference type="Proteomes" id="UP000063234">
    <property type="component" value="Chromosome"/>
</dbReference>
<evidence type="ECO:0000313" key="8">
    <source>
        <dbReference type="Proteomes" id="UP000063234"/>
    </source>
</evidence>
<name>A0A0S3QRJ0_THET7</name>
<dbReference type="SUPFAM" id="SSF55920">
    <property type="entry name" value="Creatinase/aminopeptidase"/>
    <property type="match status" value="1"/>
</dbReference>
<keyword evidence="7" id="KW-0031">Aminopeptidase</keyword>
<dbReference type="PANTHER" id="PTHR46112:SF3">
    <property type="entry name" value="AMINOPEPTIDASE YPDF"/>
    <property type="match status" value="1"/>
</dbReference>
<evidence type="ECO:0000313" key="7">
    <source>
        <dbReference type="EMBL" id="BAT70958.1"/>
    </source>
</evidence>
<dbReference type="AlphaFoldDB" id="A0A0S3QRJ0"/>
<keyword evidence="1" id="KW-0645">Protease</keyword>
<dbReference type="KEGG" id="ttk:TST_0148"/>
<protein>
    <submittedName>
        <fullName evidence="7">Xaa-Pro aminopeptidase</fullName>
        <ecNumber evidence="7">3.4.11.9</ecNumber>
    </submittedName>
</protein>
<dbReference type="Gene3D" id="3.40.350.10">
    <property type="entry name" value="Creatinase/prolidase N-terminal domain"/>
    <property type="match status" value="1"/>
</dbReference>
<sequence length="355" mass="39530">MEPNVFYAKIKPILEEKNLDLFLVSKIENIRYLTGFTGTSGFVVCSEDGCFFLTDPRYTEQAKKECAGWDVVELRGKRLGVWLAENFAPKKIAVEEWLSVGALHRLKENLPFAEFEVLFDVVENLRIVKTEEEIGKIAKAVEIAEQAFNHIVNFIKPGASEKDLALELEFFMRKSGASAASFSIIVASGSRSALPHGVASGKNIEEGELVLLDFGCVYEGYCSDMTRVLKLGKLTDEEKYIWSIVYNAHMKACEVIVNGERDCKKIHKAAEELISAEGFGEYFGHGLGHGVGLEIHEKPTLSALSKDSLVDGAVFTIEPGIYLPGKFGIRLENIYTLKNEKLECLNRSSLDLMEL</sequence>
<dbReference type="PANTHER" id="PTHR46112">
    <property type="entry name" value="AMINOPEPTIDASE"/>
    <property type="match status" value="1"/>
</dbReference>
<dbReference type="PRINTS" id="PR00599">
    <property type="entry name" value="MAPEPTIDASE"/>
</dbReference>
<dbReference type="Gene3D" id="3.90.230.10">
    <property type="entry name" value="Creatinase/methionine aminopeptidase superfamily"/>
    <property type="match status" value="1"/>
</dbReference>
<dbReference type="PATRIC" id="fig|1298851.3.peg.151"/>
<keyword evidence="3 7" id="KW-0378">Hydrolase</keyword>
<reference evidence="8" key="1">
    <citation type="journal article" date="2018" name="Science">
        <title>A primordial and reversible TCA cycle in a facultatively chemolithoautotrophic thermophile.</title>
        <authorList>
            <person name="Nunoura T."/>
            <person name="Chikaraishi Y."/>
            <person name="Izaki R."/>
            <person name="Suwa T."/>
            <person name="Sato T."/>
            <person name="Harada T."/>
            <person name="Mori K."/>
            <person name="Kato Y."/>
            <person name="Miyazaki M."/>
            <person name="Shimamura S."/>
            <person name="Yanagawa K."/>
            <person name="Shuto A."/>
            <person name="Ohkouchi N."/>
            <person name="Fujita N."/>
            <person name="Takaki Y."/>
            <person name="Atomi H."/>
            <person name="Takai K."/>
        </authorList>
    </citation>
    <scope>NUCLEOTIDE SEQUENCE [LARGE SCALE GENOMIC DNA]</scope>
    <source>
        <strain evidence="8">DSM 17441 / JCM 13301 / NBRC 103674 / ABI70S6</strain>
    </source>
</reference>
<dbReference type="SUPFAM" id="SSF53092">
    <property type="entry name" value="Creatinase/prolidase N-terminal domain"/>
    <property type="match status" value="1"/>
</dbReference>
<dbReference type="InterPro" id="IPR000587">
    <property type="entry name" value="Creatinase_N"/>
</dbReference>
<dbReference type="InterPro" id="IPR029149">
    <property type="entry name" value="Creatin/AminoP/Spt16_N"/>
</dbReference>
<dbReference type="EC" id="3.4.11.9" evidence="7"/>
<dbReference type="GO" id="GO:0008235">
    <property type="term" value="F:metalloexopeptidase activity"/>
    <property type="evidence" value="ECO:0007669"/>
    <property type="project" value="UniProtKB-ARBA"/>
</dbReference>
<dbReference type="InterPro" id="IPR000994">
    <property type="entry name" value="Pept_M24"/>
</dbReference>
<dbReference type="InterPro" id="IPR036005">
    <property type="entry name" value="Creatinase/aminopeptidase-like"/>
</dbReference>
<dbReference type="PROSITE" id="PS00491">
    <property type="entry name" value="PROLINE_PEPTIDASE"/>
    <property type="match status" value="1"/>
</dbReference>
<dbReference type="GO" id="GO:0004177">
    <property type="term" value="F:aminopeptidase activity"/>
    <property type="evidence" value="ECO:0007669"/>
    <property type="project" value="UniProtKB-KW"/>
</dbReference>
<keyword evidence="4" id="KW-0482">Metalloprotease</keyword>
<keyword evidence="8" id="KW-1185">Reference proteome</keyword>
<evidence type="ECO:0000256" key="1">
    <source>
        <dbReference type="ARBA" id="ARBA00022670"/>
    </source>
</evidence>
<evidence type="ECO:0000256" key="4">
    <source>
        <dbReference type="ARBA" id="ARBA00023049"/>
    </source>
</evidence>